<reference evidence="2 3" key="1">
    <citation type="submission" date="2021-06" db="EMBL/GenBank/DDBJ databases">
        <authorList>
            <person name="Palmer J.M."/>
        </authorList>
    </citation>
    <scope>NUCLEOTIDE SEQUENCE [LARGE SCALE GENOMIC DNA]</scope>
    <source>
        <strain evidence="2 3">AS_MEX2019</strain>
        <tissue evidence="2">Muscle</tissue>
    </source>
</reference>
<sequence length="117" mass="12800">MLRVKPQDETSQPCPRKKSSEVRSSAAASSSLPLTICPCFFSAHSFSLLFQSSFCAPLSLCSASLFSHLTLSYPSFSSSSSLPPWARLPLSPMLVLHLAERQTETDAFVGDRMRSRA</sequence>
<proteinExistence type="predicted"/>
<evidence type="ECO:0000256" key="1">
    <source>
        <dbReference type="SAM" id="MobiDB-lite"/>
    </source>
</evidence>
<organism evidence="2 3">
    <name type="scientific">Ameca splendens</name>
    <dbReference type="NCBI Taxonomy" id="208324"/>
    <lineage>
        <taxon>Eukaryota</taxon>
        <taxon>Metazoa</taxon>
        <taxon>Chordata</taxon>
        <taxon>Craniata</taxon>
        <taxon>Vertebrata</taxon>
        <taxon>Euteleostomi</taxon>
        <taxon>Actinopterygii</taxon>
        <taxon>Neopterygii</taxon>
        <taxon>Teleostei</taxon>
        <taxon>Neoteleostei</taxon>
        <taxon>Acanthomorphata</taxon>
        <taxon>Ovalentaria</taxon>
        <taxon>Atherinomorphae</taxon>
        <taxon>Cyprinodontiformes</taxon>
        <taxon>Goodeidae</taxon>
        <taxon>Ameca</taxon>
    </lineage>
</organism>
<keyword evidence="3" id="KW-1185">Reference proteome</keyword>
<evidence type="ECO:0000313" key="2">
    <source>
        <dbReference type="EMBL" id="MEQ2283860.1"/>
    </source>
</evidence>
<accession>A0ABV0XQW5</accession>
<dbReference type="EMBL" id="JAHRIP010010543">
    <property type="protein sequence ID" value="MEQ2283860.1"/>
    <property type="molecule type" value="Genomic_DNA"/>
</dbReference>
<comment type="caution">
    <text evidence="2">The sequence shown here is derived from an EMBL/GenBank/DDBJ whole genome shotgun (WGS) entry which is preliminary data.</text>
</comment>
<dbReference type="Proteomes" id="UP001469553">
    <property type="component" value="Unassembled WGS sequence"/>
</dbReference>
<gene>
    <name evidence="2" type="ORF">AMECASPLE_015902</name>
</gene>
<feature type="region of interest" description="Disordered" evidence="1">
    <location>
        <begin position="1"/>
        <end position="30"/>
    </location>
</feature>
<evidence type="ECO:0000313" key="3">
    <source>
        <dbReference type="Proteomes" id="UP001469553"/>
    </source>
</evidence>
<evidence type="ECO:0008006" key="4">
    <source>
        <dbReference type="Google" id="ProtNLM"/>
    </source>
</evidence>
<protein>
    <recommendedName>
        <fullName evidence="4">Transmembrane protein</fullName>
    </recommendedName>
</protein>
<name>A0ABV0XQW5_9TELE</name>